<evidence type="ECO:0000313" key="2">
    <source>
        <dbReference type="EMBL" id="CUO89253.1"/>
    </source>
</evidence>
<reference evidence="2 3" key="1">
    <citation type="submission" date="2015-09" db="EMBL/GenBank/DDBJ databases">
        <authorList>
            <consortium name="Pathogen Informatics"/>
        </authorList>
    </citation>
    <scope>NUCLEOTIDE SEQUENCE [LARGE SCALE GENOMIC DNA]</scope>
    <source>
        <strain evidence="2 3">2789STDY5608850</strain>
    </source>
</reference>
<proteinExistence type="predicted"/>
<evidence type="ECO:0000313" key="3">
    <source>
        <dbReference type="Proteomes" id="UP000095651"/>
    </source>
</evidence>
<evidence type="ECO:0000259" key="1">
    <source>
        <dbReference type="PROSITE" id="PS51186"/>
    </source>
</evidence>
<dbReference type="InterPro" id="IPR016181">
    <property type="entry name" value="Acyl_CoA_acyltransferase"/>
</dbReference>
<dbReference type="InterPro" id="IPR025685">
    <property type="entry name" value="YoaP-like_dom"/>
</dbReference>
<dbReference type="AlphaFoldDB" id="A0A174IPF3"/>
<dbReference type="GO" id="GO:0016747">
    <property type="term" value="F:acyltransferase activity, transferring groups other than amino-acyl groups"/>
    <property type="evidence" value="ECO:0007669"/>
    <property type="project" value="InterPro"/>
</dbReference>
<dbReference type="Pfam" id="PF14268">
    <property type="entry name" value="YoaP"/>
    <property type="match status" value="1"/>
</dbReference>
<dbReference type="PROSITE" id="PS51186">
    <property type="entry name" value="GNAT"/>
    <property type="match status" value="1"/>
</dbReference>
<name>A0A174IPF3_9FIRM</name>
<organism evidence="2 3">
    <name type="scientific">Hungatella hathewayi</name>
    <dbReference type="NCBI Taxonomy" id="154046"/>
    <lineage>
        <taxon>Bacteria</taxon>
        <taxon>Bacillati</taxon>
        <taxon>Bacillota</taxon>
        <taxon>Clostridia</taxon>
        <taxon>Lachnospirales</taxon>
        <taxon>Lachnospiraceae</taxon>
        <taxon>Hungatella</taxon>
    </lineage>
</organism>
<dbReference type="SUPFAM" id="SSF55729">
    <property type="entry name" value="Acyl-CoA N-acyltransferases (Nat)"/>
    <property type="match status" value="1"/>
</dbReference>
<protein>
    <submittedName>
        <fullName evidence="2">N-acetyltransferase YoaP</fullName>
        <ecNumber evidence="2">2.3.1.-</ecNumber>
    </submittedName>
</protein>
<keyword evidence="2" id="KW-0808">Transferase</keyword>
<dbReference type="InterPro" id="IPR000182">
    <property type="entry name" value="GNAT_dom"/>
</dbReference>
<dbReference type="Gene3D" id="3.40.630.30">
    <property type="match status" value="1"/>
</dbReference>
<dbReference type="EC" id="2.3.1.-" evidence="2"/>
<keyword evidence="2" id="KW-0012">Acyltransferase</keyword>
<feature type="domain" description="N-acetyltransferase" evidence="1">
    <location>
        <begin position="4"/>
        <end position="155"/>
    </location>
</feature>
<sequence length="253" mass="28939">MMSMEFKRVTLENIEEEHICCAISDKKGETCVASKKAWLKERLKEGLVFEKLDVRGKVFIEYLPAEYAWVPVDADGYYYIDCLWVSGQYKGQGYSSQLLEHCINEARANGKKGLVVLSSKKKMPFLSDGSYLKHKGFVTADTAAPYFELMALPFEEGTPLPRFLECAKNGETDEKGWVLYYTAQCPHTSKYVPILAEYARTQGIEIKTVKLESREAARRAPSPFTTYSIFYDGKFVTNEILSEKSFEKYRKKV</sequence>
<accession>A0A174IPF3</accession>
<dbReference type="Proteomes" id="UP000095651">
    <property type="component" value="Unassembled WGS sequence"/>
</dbReference>
<gene>
    <name evidence="2" type="primary">yoaP</name>
    <name evidence="2" type="ORF">ERS852407_04320</name>
</gene>
<dbReference type="CDD" id="cd04301">
    <property type="entry name" value="NAT_SF"/>
    <property type="match status" value="1"/>
</dbReference>
<dbReference type="EMBL" id="CYZE01000013">
    <property type="protein sequence ID" value="CUO89253.1"/>
    <property type="molecule type" value="Genomic_DNA"/>
</dbReference>
<dbReference type="Pfam" id="PF00583">
    <property type="entry name" value="Acetyltransf_1"/>
    <property type="match status" value="1"/>
</dbReference>